<dbReference type="InterPro" id="IPR050249">
    <property type="entry name" value="Pseudomonas-type_ThrB"/>
</dbReference>
<dbReference type="Gene3D" id="3.90.1200.10">
    <property type="match status" value="1"/>
</dbReference>
<feature type="domain" description="Aminoglycoside phosphotransferase" evidence="2">
    <location>
        <begin position="22"/>
        <end position="260"/>
    </location>
</feature>
<proteinExistence type="inferred from homology"/>
<keyword evidence="3" id="KW-0808">Transferase</keyword>
<evidence type="ECO:0000256" key="1">
    <source>
        <dbReference type="ARBA" id="ARBA00038240"/>
    </source>
</evidence>
<name>A0A385TN54_PAELA</name>
<dbReference type="EMBL" id="CP032412">
    <property type="protein sequence ID" value="AYB45056.1"/>
    <property type="molecule type" value="Genomic_DNA"/>
</dbReference>
<dbReference type="Proteomes" id="UP000266552">
    <property type="component" value="Chromosome"/>
</dbReference>
<keyword evidence="4" id="KW-1185">Reference proteome</keyword>
<evidence type="ECO:0000259" key="2">
    <source>
        <dbReference type="Pfam" id="PF01636"/>
    </source>
</evidence>
<dbReference type="InterPro" id="IPR011009">
    <property type="entry name" value="Kinase-like_dom_sf"/>
</dbReference>
<dbReference type="InterPro" id="IPR002575">
    <property type="entry name" value="Aminoglycoside_PTrfase"/>
</dbReference>
<dbReference type="GO" id="GO:0019202">
    <property type="term" value="F:amino acid kinase activity"/>
    <property type="evidence" value="ECO:0007669"/>
    <property type="project" value="TreeGrafter"/>
</dbReference>
<dbReference type="AlphaFoldDB" id="A0A385TN54"/>
<dbReference type="PANTHER" id="PTHR21064:SF6">
    <property type="entry name" value="AMINOGLYCOSIDE PHOSPHOTRANSFERASE DOMAIN-CONTAINING PROTEIN"/>
    <property type="match status" value="1"/>
</dbReference>
<accession>A0A385TN54</accession>
<sequence>MIQQLLQSYWPEWNGDTVNGPTGWNNTTLFIHNPHRRSVMRIYNTHRDKARIEFEFAVLDLLQRAPLSFQIPTPVPSTSGDKMVRVQDGSDRYACLFAYIEGARPEEEGIQAAYSFGEKTGELVCALAACPIGMEPVYPPYYELLQSYPSCSRTFIQDFCKQPPLEFQEQGNALQILHEAYTEISGRLESLKNLPRQLVHGDLNFSNLLVDSEQSGKVIALLDFEFCTKDVRAMEPAVVISGFLGMAEEKDAIRQFCEGFASRVRLTEEEIAAIPVLMRLRLVDVFLHFLSRYREGTDESHVLQEQVDMLAAGLKRLKQSQAWMEDMLIQYLM</sequence>
<dbReference type="SUPFAM" id="SSF56112">
    <property type="entry name" value="Protein kinase-like (PK-like)"/>
    <property type="match status" value="1"/>
</dbReference>
<dbReference type="Gene3D" id="3.30.200.20">
    <property type="entry name" value="Phosphorylase Kinase, domain 1"/>
    <property type="match status" value="1"/>
</dbReference>
<evidence type="ECO:0000313" key="3">
    <source>
        <dbReference type="EMBL" id="AYB45056.1"/>
    </source>
</evidence>
<comment type="similarity">
    <text evidence="1">Belongs to the pseudomonas-type ThrB family.</text>
</comment>
<gene>
    <name evidence="3" type="ORF">D5F53_18000</name>
</gene>
<dbReference type="PANTHER" id="PTHR21064">
    <property type="entry name" value="AMINOGLYCOSIDE PHOSPHOTRANSFERASE DOMAIN-CONTAINING PROTEIN-RELATED"/>
    <property type="match status" value="1"/>
</dbReference>
<organism evidence="3 4">
    <name type="scientific">Paenibacillus lautus</name>
    <name type="common">Bacillus lautus</name>
    <dbReference type="NCBI Taxonomy" id="1401"/>
    <lineage>
        <taxon>Bacteria</taxon>
        <taxon>Bacillati</taxon>
        <taxon>Bacillota</taxon>
        <taxon>Bacilli</taxon>
        <taxon>Bacillales</taxon>
        <taxon>Paenibacillaceae</taxon>
        <taxon>Paenibacillus</taxon>
    </lineage>
</organism>
<protein>
    <submittedName>
        <fullName evidence="3">Aminoglycoside phosphotransferase</fullName>
    </submittedName>
</protein>
<dbReference type="KEGG" id="plw:D5F53_18000"/>
<dbReference type="RefSeq" id="WP_119848905.1">
    <property type="nucleotide sequence ID" value="NZ_CP032412.1"/>
</dbReference>
<reference evidence="3 4" key="1">
    <citation type="submission" date="2018-09" db="EMBL/GenBank/DDBJ databases">
        <title>Genome Sequence of Paenibacillus lautus Strain E7593-69, Azo Dye-Degrading Bacteria, Isolated from Commercial Tattoo Inks.</title>
        <authorList>
            <person name="Nho S.W."/>
            <person name="Kim S.-J."/>
            <person name="Kweon O."/>
            <person name="Cerniglia C.E."/>
        </authorList>
    </citation>
    <scope>NUCLEOTIDE SEQUENCE [LARGE SCALE GENOMIC DNA]</scope>
    <source>
        <strain evidence="3 4">E7593-69</strain>
    </source>
</reference>
<dbReference type="Pfam" id="PF01636">
    <property type="entry name" value="APH"/>
    <property type="match status" value="1"/>
</dbReference>
<evidence type="ECO:0000313" key="4">
    <source>
        <dbReference type="Proteomes" id="UP000266552"/>
    </source>
</evidence>